<sequence length="437" mass="44780">MDAAGDRYMSAPDDSDAWKTQAAAFGGAWGQYKALVNLLLFKDAPPAGNDLPATLADQYTLWGNAEKIMNTAVDQLIALERSQARQNSTEAHDDATGTRRTIVVLVLAGVPLSVALAVLVGRSIARRLSEVRDVLAAVADGDLTRQAGATGGDEVGMMSSAVNRATAAIRQTVAALGDSSRLLAESSSRLSASAEAIAGNARETSTQTGLLAAASEEVSRSVQTVAAGTEEMGSAIREIPQSANDAARVASEAVTEAAATNATVAKLGASSAEIGNVVRVITAIAEQTNLLALNATIESARAGEAGKGFAVVANEVKELAQETAKATGDISRRVETIQADTDGAVDAIGRISSIIGQINDYQTTIASAVEEQTAATNEMSRSIGEASSGSDGIAGNIAGVAEAARTTTATVADTQRSAQELARMSSELESVVARFQV</sequence>
<evidence type="ECO:0000256" key="5">
    <source>
        <dbReference type="PROSITE-ProRule" id="PRU00284"/>
    </source>
</evidence>
<keyword evidence="3 5" id="KW-0807">Transducer</keyword>
<dbReference type="InterPro" id="IPR004089">
    <property type="entry name" value="MCPsignal_dom"/>
</dbReference>
<dbReference type="Proteomes" id="UP001151002">
    <property type="component" value="Unassembled WGS sequence"/>
</dbReference>
<feature type="transmembrane region" description="Helical" evidence="6">
    <location>
        <begin position="102"/>
        <end position="120"/>
    </location>
</feature>
<proteinExistence type="inferred from homology"/>
<feature type="domain" description="HAMP" evidence="8">
    <location>
        <begin position="122"/>
        <end position="174"/>
    </location>
</feature>
<dbReference type="RefSeq" id="WP_267560107.1">
    <property type="nucleotide sequence ID" value="NZ_JAPNTZ010000001.1"/>
</dbReference>
<evidence type="ECO:0000259" key="8">
    <source>
        <dbReference type="PROSITE" id="PS50885"/>
    </source>
</evidence>
<accession>A0ABT4AQ67</accession>
<evidence type="ECO:0000256" key="6">
    <source>
        <dbReference type="SAM" id="Phobius"/>
    </source>
</evidence>
<keyword evidence="10" id="KW-1185">Reference proteome</keyword>
<evidence type="ECO:0000256" key="3">
    <source>
        <dbReference type="ARBA" id="ARBA00023224"/>
    </source>
</evidence>
<dbReference type="PRINTS" id="PR00260">
    <property type="entry name" value="CHEMTRNSDUCR"/>
</dbReference>
<dbReference type="InterPro" id="IPR004090">
    <property type="entry name" value="Chemotax_Me-accpt_rcpt"/>
</dbReference>
<evidence type="ECO:0000313" key="10">
    <source>
        <dbReference type="Proteomes" id="UP001151002"/>
    </source>
</evidence>
<feature type="domain" description="Methyl-accepting transducer" evidence="7">
    <location>
        <begin position="186"/>
        <end position="422"/>
    </location>
</feature>
<dbReference type="EMBL" id="JAPNTZ010000001">
    <property type="protein sequence ID" value="MCY1136391.1"/>
    <property type="molecule type" value="Genomic_DNA"/>
</dbReference>
<evidence type="ECO:0000256" key="1">
    <source>
        <dbReference type="ARBA" id="ARBA00022692"/>
    </source>
</evidence>
<evidence type="ECO:0000313" key="9">
    <source>
        <dbReference type="EMBL" id="MCY1136391.1"/>
    </source>
</evidence>
<dbReference type="SUPFAM" id="SSF58104">
    <property type="entry name" value="Methyl-accepting chemotaxis protein (MCP) signaling domain"/>
    <property type="match status" value="1"/>
</dbReference>
<dbReference type="Gene3D" id="1.10.287.950">
    <property type="entry name" value="Methyl-accepting chemotaxis protein"/>
    <property type="match status" value="1"/>
</dbReference>
<dbReference type="CDD" id="cd06225">
    <property type="entry name" value="HAMP"/>
    <property type="match status" value="1"/>
</dbReference>
<dbReference type="PANTHER" id="PTHR32089">
    <property type="entry name" value="METHYL-ACCEPTING CHEMOTAXIS PROTEIN MCPB"/>
    <property type="match status" value="1"/>
</dbReference>
<keyword evidence="1 6" id="KW-0812">Transmembrane</keyword>
<dbReference type="PANTHER" id="PTHR32089:SF112">
    <property type="entry name" value="LYSOZYME-LIKE PROTEIN-RELATED"/>
    <property type="match status" value="1"/>
</dbReference>
<dbReference type="PROSITE" id="PS50885">
    <property type="entry name" value="HAMP"/>
    <property type="match status" value="1"/>
</dbReference>
<dbReference type="SMART" id="SM00283">
    <property type="entry name" value="MA"/>
    <property type="match status" value="1"/>
</dbReference>
<dbReference type="SMART" id="SM00304">
    <property type="entry name" value="HAMP"/>
    <property type="match status" value="1"/>
</dbReference>
<comment type="similarity">
    <text evidence="4">Belongs to the methyl-accepting chemotaxis (MCP) protein family.</text>
</comment>
<evidence type="ECO:0000259" key="7">
    <source>
        <dbReference type="PROSITE" id="PS50111"/>
    </source>
</evidence>
<evidence type="ECO:0000256" key="4">
    <source>
        <dbReference type="ARBA" id="ARBA00029447"/>
    </source>
</evidence>
<dbReference type="PROSITE" id="PS50111">
    <property type="entry name" value="CHEMOTAXIS_TRANSDUC_2"/>
    <property type="match status" value="1"/>
</dbReference>
<gene>
    <name evidence="9" type="ORF">OWR29_00150</name>
</gene>
<reference evidence="9" key="1">
    <citation type="submission" date="2022-11" db="EMBL/GenBank/DDBJ databases">
        <authorList>
            <person name="Somphong A."/>
            <person name="Phongsopitanun W."/>
        </authorList>
    </citation>
    <scope>NUCLEOTIDE SEQUENCE</scope>
    <source>
        <strain evidence="9">Pm04-4</strain>
    </source>
</reference>
<protein>
    <submittedName>
        <fullName evidence="9">Methyl-accepting chemotaxis protein</fullName>
    </submittedName>
</protein>
<name>A0ABT4AQ67_9ACTN</name>
<comment type="caution">
    <text evidence="9">The sequence shown here is derived from an EMBL/GenBank/DDBJ whole genome shotgun (WGS) entry which is preliminary data.</text>
</comment>
<evidence type="ECO:0000256" key="2">
    <source>
        <dbReference type="ARBA" id="ARBA00022989"/>
    </source>
</evidence>
<organism evidence="9 10">
    <name type="scientific">Paractinoplanes pyxinae</name>
    <dbReference type="NCBI Taxonomy" id="2997416"/>
    <lineage>
        <taxon>Bacteria</taxon>
        <taxon>Bacillati</taxon>
        <taxon>Actinomycetota</taxon>
        <taxon>Actinomycetes</taxon>
        <taxon>Micromonosporales</taxon>
        <taxon>Micromonosporaceae</taxon>
        <taxon>Paractinoplanes</taxon>
    </lineage>
</organism>
<dbReference type="Pfam" id="PF00015">
    <property type="entry name" value="MCPsignal"/>
    <property type="match status" value="1"/>
</dbReference>
<keyword evidence="6" id="KW-0472">Membrane</keyword>
<keyword evidence="2 6" id="KW-1133">Transmembrane helix</keyword>
<dbReference type="Pfam" id="PF00672">
    <property type="entry name" value="HAMP"/>
    <property type="match status" value="1"/>
</dbReference>
<dbReference type="InterPro" id="IPR003660">
    <property type="entry name" value="HAMP_dom"/>
</dbReference>